<dbReference type="InterPro" id="IPR050863">
    <property type="entry name" value="CenT-Element_Derived"/>
</dbReference>
<dbReference type="Gene3D" id="3.30.420.10">
    <property type="entry name" value="Ribonuclease H-like superfamily/Ribonuclease H"/>
    <property type="match status" value="1"/>
</dbReference>
<gene>
    <name evidence="4" type="ORF">CPELLU_LOCUS21195</name>
</gene>
<evidence type="ECO:0000259" key="2">
    <source>
        <dbReference type="Pfam" id="PF03184"/>
    </source>
</evidence>
<dbReference type="EMBL" id="CAJVQA010075188">
    <property type="protein sequence ID" value="CAG8835093.1"/>
    <property type="molecule type" value="Genomic_DNA"/>
</dbReference>
<evidence type="ECO:0000313" key="4">
    <source>
        <dbReference type="EMBL" id="CAG8835093.1"/>
    </source>
</evidence>
<organism evidence="4 5">
    <name type="scientific">Cetraspora pellucida</name>
    <dbReference type="NCBI Taxonomy" id="1433469"/>
    <lineage>
        <taxon>Eukaryota</taxon>
        <taxon>Fungi</taxon>
        <taxon>Fungi incertae sedis</taxon>
        <taxon>Mucoromycota</taxon>
        <taxon>Glomeromycotina</taxon>
        <taxon>Glomeromycetes</taxon>
        <taxon>Diversisporales</taxon>
        <taxon>Gigasporaceae</taxon>
        <taxon>Cetraspora</taxon>
    </lineage>
</organism>
<feature type="domain" description="DDE-1" evidence="2">
    <location>
        <begin position="159"/>
        <end position="252"/>
    </location>
</feature>
<accession>A0A9N9PMN3</accession>
<feature type="non-terminal residue" evidence="4">
    <location>
        <position position="1"/>
    </location>
</feature>
<dbReference type="InterPro" id="IPR036397">
    <property type="entry name" value="RNaseH_sf"/>
</dbReference>
<comment type="caution">
    <text evidence="4">The sequence shown here is derived from an EMBL/GenBank/DDBJ whole genome shotgun (WGS) entry which is preliminary data.</text>
</comment>
<dbReference type="GO" id="GO:0003677">
    <property type="term" value="F:DNA binding"/>
    <property type="evidence" value="ECO:0007669"/>
    <property type="project" value="TreeGrafter"/>
</dbReference>
<dbReference type="InterPro" id="IPR004875">
    <property type="entry name" value="DDE_SF_endonuclease_dom"/>
</dbReference>
<protein>
    <submittedName>
        <fullName evidence="4">13928_t:CDS:1</fullName>
    </submittedName>
</protein>
<evidence type="ECO:0000259" key="3">
    <source>
        <dbReference type="Pfam" id="PF03221"/>
    </source>
</evidence>
<dbReference type="Pfam" id="PF03221">
    <property type="entry name" value="HTH_Tnp_Tc5"/>
    <property type="match status" value="1"/>
</dbReference>
<dbReference type="PANTHER" id="PTHR19303:SF74">
    <property type="entry name" value="POGO TRANSPOSABLE ELEMENT WITH KRAB DOMAIN"/>
    <property type="match status" value="1"/>
</dbReference>
<proteinExistence type="predicted"/>
<evidence type="ECO:0000313" key="5">
    <source>
        <dbReference type="Proteomes" id="UP000789759"/>
    </source>
</evidence>
<dbReference type="InterPro" id="IPR006600">
    <property type="entry name" value="HTH_CenpB_DNA-bd_dom"/>
</dbReference>
<evidence type="ECO:0000256" key="1">
    <source>
        <dbReference type="ARBA" id="ARBA00023125"/>
    </source>
</evidence>
<name>A0A9N9PMN3_9GLOM</name>
<feature type="non-terminal residue" evidence="4">
    <location>
        <position position="254"/>
    </location>
</feature>
<dbReference type="PANTHER" id="PTHR19303">
    <property type="entry name" value="TRANSPOSON"/>
    <property type="match status" value="1"/>
</dbReference>
<keyword evidence="5" id="KW-1185">Reference proteome</keyword>
<dbReference type="OrthoDB" id="2439318at2759"/>
<dbReference type="Proteomes" id="UP000789759">
    <property type="component" value="Unassembled WGS sequence"/>
</dbReference>
<reference evidence="4" key="1">
    <citation type="submission" date="2021-06" db="EMBL/GenBank/DDBJ databases">
        <authorList>
            <person name="Kallberg Y."/>
            <person name="Tangrot J."/>
            <person name="Rosling A."/>
        </authorList>
    </citation>
    <scope>NUCLEOTIDE SEQUENCE</scope>
    <source>
        <strain evidence="4">FL966</strain>
    </source>
</reference>
<dbReference type="AlphaFoldDB" id="A0A9N9PMN3"/>
<feature type="domain" description="HTH CENPB-type" evidence="3">
    <location>
        <begin position="16"/>
        <end position="80"/>
    </location>
</feature>
<dbReference type="Pfam" id="PF03184">
    <property type="entry name" value="DDE_1"/>
    <property type="match status" value="1"/>
</dbReference>
<dbReference type="GO" id="GO:0005634">
    <property type="term" value="C:nucleus"/>
    <property type="evidence" value="ECO:0007669"/>
    <property type="project" value="TreeGrafter"/>
</dbReference>
<keyword evidence="1" id="KW-0238">DNA-binding</keyword>
<sequence length="254" mass="28483">RGGVPKRPGPPTILTAEEENELVGYCLNMQQIGFGLTKEAVNTMVVQILKEKNKNQLNIKSPSDQWWKRFMRDHSQLSFRVPQELSKARAAKCNPVVIQDHFRKLEQLINKYSLTSDRIWNMDESGFNISSRLQKVLAQKGSRQVHKTVAGSSKEHVSVCPTISAAGTYIPPLLIYKGVNVIEGLLTGASVPPGTVAAFTDTGYMHEDIFRMYIEHFNNSIPPARPVLLMLDGATSHIDLTSIKYCQDKNILLY</sequence>